<dbReference type="Gene3D" id="3.30.750.24">
    <property type="entry name" value="STAS domain"/>
    <property type="match status" value="1"/>
</dbReference>
<evidence type="ECO:0000313" key="5">
    <source>
        <dbReference type="Proteomes" id="UP000548476"/>
    </source>
</evidence>
<dbReference type="Proteomes" id="UP000548476">
    <property type="component" value="Unassembled WGS sequence"/>
</dbReference>
<evidence type="ECO:0000259" key="3">
    <source>
        <dbReference type="PROSITE" id="PS50801"/>
    </source>
</evidence>
<dbReference type="PROSITE" id="PS50801">
    <property type="entry name" value="STAS"/>
    <property type="match status" value="1"/>
</dbReference>
<keyword evidence="5" id="KW-1185">Reference proteome</keyword>
<dbReference type="GO" id="GO:0043856">
    <property type="term" value="F:anti-sigma factor antagonist activity"/>
    <property type="evidence" value="ECO:0007669"/>
    <property type="project" value="InterPro"/>
</dbReference>
<dbReference type="RefSeq" id="WP_184788695.1">
    <property type="nucleotide sequence ID" value="NZ_BONT01000105.1"/>
</dbReference>
<dbReference type="InterPro" id="IPR002645">
    <property type="entry name" value="STAS_dom"/>
</dbReference>
<reference evidence="4 5" key="1">
    <citation type="submission" date="2020-08" db="EMBL/GenBank/DDBJ databases">
        <title>Genomic Encyclopedia of Type Strains, Phase IV (KMG-IV): sequencing the most valuable type-strain genomes for metagenomic binning, comparative biology and taxonomic classification.</title>
        <authorList>
            <person name="Goeker M."/>
        </authorList>
    </citation>
    <scope>NUCLEOTIDE SEQUENCE [LARGE SCALE GENOMIC DNA]</scope>
    <source>
        <strain evidence="4 5">YIM 65646</strain>
    </source>
</reference>
<sequence length="119" mass="12307">MTLPEYGFGFTSSDHAGYRVVKLVGELDVAMLGAQEAEFLALFVDAPAGVVVLDFADVAFCDSTGLGILIKAARYSSGVSGHVRIAAAQEHIARLITSSALDRALPLFPTIQAAAAPAG</sequence>
<evidence type="ECO:0000256" key="2">
    <source>
        <dbReference type="RuleBase" id="RU003749"/>
    </source>
</evidence>
<dbReference type="EMBL" id="JACHGT010000007">
    <property type="protein sequence ID" value="MBB6035865.1"/>
    <property type="molecule type" value="Genomic_DNA"/>
</dbReference>
<comment type="caution">
    <text evidence="4">The sequence shown here is derived from an EMBL/GenBank/DDBJ whole genome shotgun (WGS) entry which is preliminary data.</text>
</comment>
<dbReference type="Pfam" id="PF01740">
    <property type="entry name" value="STAS"/>
    <property type="match status" value="1"/>
</dbReference>
<gene>
    <name evidence="4" type="ORF">HNR73_003729</name>
</gene>
<comment type="similarity">
    <text evidence="1 2">Belongs to the anti-sigma-factor antagonist family.</text>
</comment>
<evidence type="ECO:0000313" key="4">
    <source>
        <dbReference type="EMBL" id="MBB6035865.1"/>
    </source>
</evidence>
<dbReference type="SUPFAM" id="SSF52091">
    <property type="entry name" value="SpoIIaa-like"/>
    <property type="match status" value="1"/>
</dbReference>
<dbReference type="NCBIfam" id="TIGR00377">
    <property type="entry name" value="ant_ant_sig"/>
    <property type="match status" value="1"/>
</dbReference>
<dbReference type="PANTHER" id="PTHR33495">
    <property type="entry name" value="ANTI-SIGMA FACTOR ANTAGONIST TM_1081-RELATED-RELATED"/>
    <property type="match status" value="1"/>
</dbReference>
<proteinExistence type="inferred from homology"/>
<evidence type="ECO:0000256" key="1">
    <source>
        <dbReference type="ARBA" id="ARBA00009013"/>
    </source>
</evidence>
<organism evidence="4 5">
    <name type="scientific">Phytomonospora endophytica</name>
    <dbReference type="NCBI Taxonomy" id="714109"/>
    <lineage>
        <taxon>Bacteria</taxon>
        <taxon>Bacillati</taxon>
        <taxon>Actinomycetota</taxon>
        <taxon>Actinomycetes</taxon>
        <taxon>Micromonosporales</taxon>
        <taxon>Micromonosporaceae</taxon>
        <taxon>Phytomonospora</taxon>
    </lineage>
</organism>
<dbReference type="InterPro" id="IPR036513">
    <property type="entry name" value="STAS_dom_sf"/>
</dbReference>
<dbReference type="AlphaFoldDB" id="A0A841FJ73"/>
<accession>A0A841FJ73</accession>
<feature type="domain" description="STAS" evidence="3">
    <location>
        <begin position="17"/>
        <end position="118"/>
    </location>
</feature>
<name>A0A841FJ73_9ACTN</name>
<protein>
    <recommendedName>
        <fullName evidence="2">Anti-sigma factor antagonist</fullName>
    </recommendedName>
</protein>
<dbReference type="PANTHER" id="PTHR33495:SF2">
    <property type="entry name" value="ANTI-SIGMA FACTOR ANTAGONIST TM_1081-RELATED"/>
    <property type="match status" value="1"/>
</dbReference>
<dbReference type="InterPro" id="IPR003658">
    <property type="entry name" value="Anti-sigma_ant"/>
</dbReference>
<dbReference type="CDD" id="cd07043">
    <property type="entry name" value="STAS_anti-anti-sigma_factors"/>
    <property type="match status" value="1"/>
</dbReference>